<gene>
    <name evidence="2" type="ORF">LCGC14_0344180</name>
</gene>
<dbReference type="EMBL" id="LAZR01000253">
    <property type="protein sequence ID" value="KKN79090.1"/>
    <property type="molecule type" value="Genomic_DNA"/>
</dbReference>
<reference evidence="2" key="1">
    <citation type="journal article" date="2015" name="Nature">
        <title>Complex archaea that bridge the gap between prokaryotes and eukaryotes.</title>
        <authorList>
            <person name="Spang A."/>
            <person name="Saw J.H."/>
            <person name="Jorgensen S.L."/>
            <person name="Zaremba-Niedzwiedzka K."/>
            <person name="Martijn J."/>
            <person name="Lind A.E."/>
            <person name="van Eijk R."/>
            <person name="Schleper C."/>
            <person name="Guy L."/>
            <person name="Ettema T.J."/>
        </authorList>
    </citation>
    <scope>NUCLEOTIDE SEQUENCE</scope>
</reference>
<comment type="caution">
    <text evidence="2">The sequence shown here is derived from an EMBL/GenBank/DDBJ whole genome shotgun (WGS) entry which is preliminary data.</text>
</comment>
<protein>
    <recommendedName>
        <fullName evidence="3">Band 7 domain-containing protein</fullName>
    </recommendedName>
</protein>
<proteinExistence type="predicted"/>
<keyword evidence="1" id="KW-1133">Transmembrane helix</keyword>
<name>A0A0F9TCT2_9ZZZZ</name>
<organism evidence="2">
    <name type="scientific">marine sediment metagenome</name>
    <dbReference type="NCBI Taxonomy" id="412755"/>
    <lineage>
        <taxon>unclassified sequences</taxon>
        <taxon>metagenomes</taxon>
        <taxon>ecological metagenomes</taxon>
    </lineage>
</organism>
<evidence type="ECO:0008006" key="3">
    <source>
        <dbReference type="Google" id="ProtNLM"/>
    </source>
</evidence>
<sequence length="144" mass="16356">MMVVDHERVDVSCRAVPMRMAVRLRTLPAFMIVLVVLFTFSGLKCVEEHQQAVVLRFGRLRPHVRGPGLSWALPFPVDETLRVGVTAERLQFFEIHWLGLRPDEQGLALNRISRRGQGLNPAYDGALLTADKALAHVKWSLVYR</sequence>
<feature type="non-terminal residue" evidence="2">
    <location>
        <position position="144"/>
    </location>
</feature>
<keyword evidence="1" id="KW-0472">Membrane</keyword>
<evidence type="ECO:0000256" key="1">
    <source>
        <dbReference type="SAM" id="Phobius"/>
    </source>
</evidence>
<accession>A0A0F9TCT2</accession>
<evidence type="ECO:0000313" key="2">
    <source>
        <dbReference type="EMBL" id="KKN79090.1"/>
    </source>
</evidence>
<keyword evidence="1" id="KW-0812">Transmembrane</keyword>
<feature type="transmembrane region" description="Helical" evidence="1">
    <location>
        <begin position="24"/>
        <end position="43"/>
    </location>
</feature>
<dbReference type="AlphaFoldDB" id="A0A0F9TCT2"/>